<dbReference type="Proteomes" id="UP000821845">
    <property type="component" value="Chromosome 3"/>
</dbReference>
<reference evidence="1" key="1">
    <citation type="submission" date="2020-05" db="EMBL/GenBank/DDBJ databases">
        <title>Large-scale comparative analyses of tick genomes elucidate their genetic diversity and vector capacities.</title>
        <authorList>
            <person name="Jia N."/>
            <person name="Wang J."/>
            <person name="Shi W."/>
            <person name="Du L."/>
            <person name="Sun Y."/>
            <person name="Zhan W."/>
            <person name="Jiang J."/>
            <person name="Wang Q."/>
            <person name="Zhang B."/>
            <person name="Ji P."/>
            <person name="Sakyi L.B."/>
            <person name="Cui X."/>
            <person name="Yuan T."/>
            <person name="Jiang B."/>
            <person name="Yang W."/>
            <person name="Lam T.T.-Y."/>
            <person name="Chang Q."/>
            <person name="Ding S."/>
            <person name="Wang X."/>
            <person name="Zhu J."/>
            <person name="Ruan X."/>
            <person name="Zhao L."/>
            <person name="Wei J."/>
            <person name="Que T."/>
            <person name="Du C."/>
            <person name="Cheng J."/>
            <person name="Dai P."/>
            <person name="Han X."/>
            <person name="Huang E."/>
            <person name="Gao Y."/>
            <person name="Liu J."/>
            <person name="Shao H."/>
            <person name="Ye R."/>
            <person name="Li L."/>
            <person name="Wei W."/>
            <person name="Wang X."/>
            <person name="Wang C."/>
            <person name="Yang T."/>
            <person name="Huo Q."/>
            <person name="Li W."/>
            <person name="Guo W."/>
            <person name="Chen H."/>
            <person name="Zhou L."/>
            <person name="Ni X."/>
            <person name="Tian J."/>
            <person name="Zhou Y."/>
            <person name="Sheng Y."/>
            <person name="Liu T."/>
            <person name="Pan Y."/>
            <person name="Xia L."/>
            <person name="Li J."/>
            <person name="Zhao F."/>
            <person name="Cao W."/>
        </authorList>
    </citation>
    <scope>NUCLEOTIDE SEQUENCE</scope>
    <source>
        <strain evidence="1">Hyas-2018</strain>
    </source>
</reference>
<protein>
    <submittedName>
        <fullName evidence="1">Uncharacterized protein</fullName>
    </submittedName>
</protein>
<proteinExistence type="predicted"/>
<comment type="caution">
    <text evidence="1">The sequence shown here is derived from an EMBL/GenBank/DDBJ whole genome shotgun (WGS) entry which is preliminary data.</text>
</comment>
<organism evidence="1 2">
    <name type="scientific">Hyalomma asiaticum</name>
    <name type="common">Tick</name>
    <dbReference type="NCBI Taxonomy" id="266040"/>
    <lineage>
        <taxon>Eukaryota</taxon>
        <taxon>Metazoa</taxon>
        <taxon>Ecdysozoa</taxon>
        <taxon>Arthropoda</taxon>
        <taxon>Chelicerata</taxon>
        <taxon>Arachnida</taxon>
        <taxon>Acari</taxon>
        <taxon>Parasitiformes</taxon>
        <taxon>Ixodida</taxon>
        <taxon>Ixodoidea</taxon>
        <taxon>Ixodidae</taxon>
        <taxon>Hyalomminae</taxon>
        <taxon>Hyalomma</taxon>
    </lineage>
</organism>
<name>A0ACB7SP42_HYAAI</name>
<keyword evidence="2" id="KW-1185">Reference proteome</keyword>
<evidence type="ECO:0000313" key="2">
    <source>
        <dbReference type="Proteomes" id="UP000821845"/>
    </source>
</evidence>
<dbReference type="EMBL" id="CM023483">
    <property type="protein sequence ID" value="KAH6935832.1"/>
    <property type="molecule type" value="Genomic_DNA"/>
</dbReference>
<accession>A0ACB7SP42</accession>
<gene>
    <name evidence="1" type="ORF">HPB50_010449</name>
</gene>
<evidence type="ECO:0000313" key="1">
    <source>
        <dbReference type="EMBL" id="KAH6935832.1"/>
    </source>
</evidence>
<sequence>MENQVAPLELEELLLREHSADIAEVSVVGLPHPEYGEAPAAALVLTKEGRSKNFKLLSKSIKATVESHLAIHKNLHGGVFCVDSLPKTDTGKVNRPVLVRLLTSA</sequence>